<sequence length="366" mass="40495">MKRLTLFLATSLLMIGQAFSQGLSSQTKQKTVKSDYLTFTLSDQVTKQNVQYKNRYGITIAAHLYTPKNMDAAKKYPAVVIGTPYGGVKEQGAGIYAQNMAEQGFIALAIDESYNGESGGEPRHVSSPDVFVEDFSAGVDFLGTRPFVDRAKIGAIGICGSGGFALKAAQIDHRIKAVATTSMYDMSGVMRNGWMNSMTAEQRNTTLDQLAEQRWKDVDNGTPELTLSFPGEPVTTIPAGLDPIASEFFEYYGMKRGHHPNSIGAFTKTSSLAFMNFPLLNYIETISPRPVLFVIGENAHSRYFSEDAYKQAAEPKELYIVPKARHIDLYDRTDMIPFDKLTSFFTKYLKDTKLKEKVSLVGGTNK</sequence>
<accession>A0A6P1W2D2</accession>
<keyword evidence="4" id="KW-1185">Reference proteome</keyword>
<dbReference type="InterPro" id="IPR051411">
    <property type="entry name" value="Polyketide_trans_af380"/>
</dbReference>
<gene>
    <name evidence="3" type="ORF">GJR95_25535</name>
</gene>
<organism evidence="3 4">
    <name type="scientific">Spirosoma endbachense</name>
    <dbReference type="NCBI Taxonomy" id="2666025"/>
    <lineage>
        <taxon>Bacteria</taxon>
        <taxon>Pseudomonadati</taxon>
        <taxon>Bacteroidota</taxon>
        <taxon>Cytophagia</taxon>
        <taxon>Cytophagales</taxon>
        <taxon>Cytophagaceae</taxon>
        <taxon>Spirosoma</taxon>
    </lineage>
</organism>
<protein>
    <submittedName>
        <fullName evidence="3">Alpha/beta hydrolase</fullName>
    </submittedName>
</protein>
<dbReference type="PANTHER" id="PTHR47751">
    <property type="entry name" value="SUPERFAMILY HYDROLASE, PUTATIVE (AFU_ORTHOLOGUE AFUA_2G16580)-RELATED"/>
    <property type="match status" value="1"/>
</dbReference>
<dbReference type="AlphaFoldDB" id="A0A6P1W2D2"/>
<feature type="signal peptide" evidence="1">
    <location>
        <begin position="1"/>
        <end position="20"/>
    </location>
</feature>
<evidence type="ECO:0000313" key="4">
    <source>
        <dbReference type="Proteomes" id="UP000464577"/>
    </source>
</evidence>
<dbReference type="Gene3D" id="3.40.50.1820">
    <property type="entry name" value="alpha/beta hydrolase"/>
    <property type="match status" value="1"/>
</dbReference>
<dbReference type="Proteomes" id="UP000464577">
    <property type="component" value="Chromosome"/>
</dbReference>
<evidence type="ECO:0000256" key="1">
    <source>
        <dbReference type="SAM" id="SignalP"/>
    </source>
</evidence>
<dbReference type="KEGG" id="senf:GJR95_25535"/>
<proteinExistence type="predicted"/>
<dbReference type="Gene3D" id="1.10.10.800">
    <property type="match status" value="1"/>
</dbReference>
<dbReference type="SUPFAM" id="SSF53474">
    <property type="entry name" value="alpha/beta-Hydrolases"/>
    <property type="match status" value="1"/>
</dbReference>
<name>A0A6P1W2D2_9BACT</name>
<dbReference type="InterPro" id="IPR029058">
    <property type="entry name" value="AB_hydrolase_fold"/>
</dbReference>
<feature type="chain" id="PRO_5026962732" evidence="1">
    <location>
        <begin position="21"/>
        <end position="366"/>
    </location>
</feature>
<keyword evidence="3" id="KW-0378">Hydrolase</keyword>
<dbReference type="InterPro" id="IPR000383">
    <property type="entry name" value="Xaa-Pro-like_dom"/>
</dbReference>
<dbReference type="RefSeq" id="WP_162388571.1">
    <property type="nucleotide sequence ID" value="NZ_CP045997.1"/>
</dbReference>
<dbReference type="PANTHER" id="PTHR47751:SF1">
    <property type="entry name" value="SUPERFAMILY HYDROLASE, PUTATIVE (AFU_ORTHOLOGUE AFUA_2G16580)-RELATED"/>
    <property type="match status" value="1"/>
</dbReference>
<dbReference type="EMBL" id="CP045997">
    <property type="protein sequence ID" value="QHV98159.1"/>
    <property type="molecule type" value="Genomic_DNA"/>
</dbReference>
<reference evidence="3 4" key="1">
    <citation type="submission" date="2019-11" db="EMBL/GenBank/DDBJ databases">
        <title>Spirosoma endbachense sp. nov., isolated from a natural salt meadow.</title>
        <authorList>
            <person name="Rojas J."/>
            <person name="Ambika Manirajan B."/>
            <person name="Ratering S."/>
            <person name="Suarez C."/>
            <person name="Geissler-Plaum R."/>
            <person name="Schnell S."/>
        </authorList>
    </citation>
    <scope>NUCLEOTIDE SEQUENCE [LARGE SCALE GENOMIC DNA]</scope>
    <source>
        <strain evidence="3 4">I-24</strain>
    </source>
</reference>
<dbReference type="Pfam" id="PF02129">
    <property type="entry name" value="Peptidase_S15"/>
    <property type="match status" value="1"/>
</dbReference>
<feature type="domain" description="Xaa-Pro dipeptidyl-peptidase-like" evidence="2">
    <location>
        <begin position="57"/>
        <end position="219"/>
    </location>
</feature>
<evidence type="ECO:0000259" key="2">
    <source>
        <dbReference type="Pfam" id="PF02129"/>
    </source>
</evidence>
<evidence type="ECO:0000313" key="3">
    <source>
        <dbReference type="EMBL" id="QHV98159.1"/>
    </source>
</evidence>
<keyword evidence="1" id="KW-0732">Signal</keyword>
<dbReference type="GO" id="GO:0016787">
    <property type="term" value="F:hydrolase activity"/>
    <property type="evidence" value="ECO:0007669"/>
    <property type="project" value="UniProtKB-KW"/>
</dbReference>